<dbReference type="SUPFAM" id="SSF48452">
    <property type="entry name" value="TPR-like"/>
    <property type="match status" value="2"/>
</dbReference>
<dbReference type="GO" id="GO:0003677">
    <property type="term" value="F:DNA binding"/>
    <property type="evidence" value="ECO:0007669"/>
    <property type="project" value="InterPro"/>
</dbReference>
<dbReference type="RefSeq" id="WP_186467273.1">
    <property type="nucleotide sequence ID" value="NZ_VITK01000002.1"/>
</dbReference>
<comment type="caution">
    <text evidence="4">The sequence shown here is derived from an EMBL/GenBank/DDBJ whole genome shotgun (WGS) entry which is preliminary data.</text>
</comment>
<proteinExistence type="predicted"/>
<name>A0A560E3C7_9BRAD</name>
<dbReference type="Gene3D" id="3.40.50.10070">
    <property type="entry name" value="TolB, N-terminal domain"/>
    <property type="match status" value="1"/>
</dbReference>
<keyword evidence="5" id="KW-1185">Reference proteome</keyword>
<dbReference type="Pfam" id="PF03704">
    <property type="entry name" value="BTAD"/>
    <property type="match status" value="1"/>
</dbReference>
<gene>
    <name evidence="4" type="ORF">FBZ96_102361</name>
</gene>
<organism evidence="4 5">
    <name type="scientific">Bradyrhizobium stylosanthis</name>
    <dbReference type="NCBI Taxonomy" id="1803665"/>
    <lineage>
        <taxon>Bacteria</taxon>
        <taxon>Pseudomonadati</taxon>
        <taxon>Pseudomonadota</taxon>
        <taxon>Alphaproteobacteria</taxon>
        <taxon>Hyphomicrobiales</taxon>
        <taxon>Nitrobacteraceae</taxon>
        <taxon>Bradyrhizobium</taxon>
    </lineage>
</organism>
<dbReference type="Gene3D" id="1.10.10.10">
    <property type="entry name" value="Winged helix-like DNA-binding domain superfamily/Winged helix DNA-binding domain"/>
    <property type="match status" value="1"/>
</dbReference>
<evidence type="ECO:0000259" key="3">
    <source>
        <dbReference type="SMART" id="SM01043"/>
    </source>
</evidence>
<dbReference type="PANTHER" id="PTHR35807">
    <property type="entry name" value="TRANSCRIPTIONAL REGULATOR REDD-RELATED"/>
    <property type="match status" value="1"/>
</dbReference>
<keyword evidence="1" id="KW-0805">Transcription regulation</keyword>
<dbReference type="AlphaFoldDB" id="A0A560E3C7"/>
<accession>A0A560E3C7</accession>
<reference evidence="4 5" key="1">
    <citation type="submission" date="2019-06" db="EMBL/GenBank/DDBJ databases">
        <title>Genomic Encyclopedia of Type Strains, Phase IV (KMG-V): Genome sequencing to study the core and pangenomes of soil and plant-associated prokaryotes.</title>
        <authorList>
            <person name="Whitman W."/>
        </authorList>
    </citation>
    <scope>NUCLEOTIDE SEQUENCE [LARGE SCALE GENOMIC DNA]</scope>
    <source>
        <strain evidence="4 5">BR 510</strain>
    </source>
</reference>
<dbReference type="InterPro" id="IPR016032">
    <property type="entry name" value="Sig_transdc_resp-reg_C-effctor"/>
</dbReference>
<dbReference type="GO" id="GO:0006355">
    <property type="term" value="P:regulation of DNA-templated transcription"/>
    <property type="evidence" value="ECO:0007669"/>
    <property type="project" value="InterPro"/>
</dbReference>
<dbReference type="SUPFAM" id="SSF46894">
    <property type="entry name" value="C-terminal effector domain of the bipartite response regulators"/>
    <property type="match status" value="1"/>
</dbReference>
<dbReference type="InterPro" id="IPR005158">
    <property type="entry name" value="BTAD"/>
</dbReference>
<evidence type="ECO:0000256" key="2">
    <source>
        <dbReference type="ARBA" id="ARBA00023163"/>
    </source>
</evidence>
<dbReference type="InterPro" id="IPR051677">
    <property type="entry name" value="AfsR-DnrI-RedD_regulator"/>
</dbReference>
<dbReference type="STRING" id="1803665.GCA_001641335_02165"/>
<evidence type="ECO:0000313" key="5">
    <source>
        <dbReference type="Proteomes" id="UP000319949"/>
    </source>
</evidence>
<feature type="domain" description="Bacterial transcriptional activator" evidence="3">
    <location>
        <begin position="113"/>
        <end position="252"/>
    </location>
</feature>
<dbReference type="Proteomes" id="UP000319949">
    <property type="component" value="Unassembled WGS sequence"/>
</dbReference>
<protein>
    <submittedName>
        <fullName evidence="4">TolB-like protein</fullName>
    </submittedName>
</protein>
<evidence type="ECO:0000256" key="1">
    <source>
        <dbReference type="ARBA" id="ARBA00023015"/>
    </source>
</evidence>
<dbReference type="EMBL" id="VITK01000002">
    <property type="protein sequence ID" value="TWB03888.1"/>
    <property type="molecule type" value="Genomic_DNA"/>
</dbReference>
<dbReference type="SMART" id="SM01043">
    <property type="entry name" value="BTAD"/>
    <property type="match status" value="1"/>
</dbReference>
<keyword evidence="2" id="KW-0804">Transcription</keyword>
<sequence length="684" mass="74670">MSGVGDDKAASESETGRLRLNIIGAFSASVSGHEIGLGRKAQALLGYMMLSSARQLPRTKLVGLLWSEKEDPLAKGSLRQSLSQIQRELKTHGCPHFHADQMHVALDIEQVACDLTEIVADAERGIVHPTLLAHERLTDGILDDLENVDPAFSDWLAETRPLIHERLIDALTRLLPDEGQTDITAIAEAAAKAIYRLDSENERAVRVLIRSHIASGSIGAALAIYARLWRQLEDTYDIEPHKLTQDLIAGLRQQQPEIVTRPVAAPAVAPALGLAGFAASRPSVAVLPFRALSPTLEPQFTIGIVDSVVQALSSLKELFVISRGSTMISLSQTPDLRAIGRDLNAQYLLHGSIQRAGDQIRISTELVAAETVEVVRADRLSGTAADVFDLQDRIAVEVIRSLAPQVRDRELHRAMQKRPDDLDAYQLSLVGYDQMFSPDYTTFVTARTNFERAHILSPDWAPPLSYSAIWHMQRVARGWSANAPNELDTARALAERALERNSADPLANAVGGYTLSQCKHDHAGALKQLDRALEITPNLAIAFAYRAAVHVRCEHYADALSDAAINLRLSPRDRHAWFAEMVSAQAHFAMNDLSAAIENAGRVATLLPSNQVNLRILVAALVESGRLDDAKTFAGPLMTAGELDMKWIARSPWPKPALARIEAALSRLASTVRNGTTHGNSNKS</sequence>
<dbReference type="InterPro" id="IPR036388">
    <property type="entry name" value="WH-like_DNA-bd_sf"/>
</dbReference>
<evidence type="ECO:0000313" key="4">
    <source>
        <dbReference type="EMBL" id="TWB03888.1"/>
    </source>
</evidence>
<dbReference type="Gene3D" id="1.25.40.10">
    <property type="entry name" value="Tetratricopeptide repeat domain"/>
    <property type="match status" value="2"/>
</dbReference>
<dbReference type="InterPro" id="IPR011990">
    <property type="entry name" value="TPR-like_helical_dom_sf"/>
</dbReference>
<dbReference type="PANTHER" id="PTHR35807:SF1">
    <property type="entry name" value="TRANSCRIPTIONAL REGULATOR REDD"/>
    <property type="match status" value="1"/>
</dbReference>